<feature type="domain" description="DUF6604" evidence="2">
    <location>
        <begin position="10"/>
        <end position="294"/>
    </location>
</feature>
<dbReference type="PANTHER" id="PTHR38795:SF1">
    <property type="entry name" value="DUF6604 DOMAIN-CONTAINING PROTEIN"/>
    <property type="match status" value="1"/>
</dbReference>
<dbReference type="PANTHER" id="PTHR38795">
    <property type="entry name" value="DUF6604 DOMAIN-CONTAINING PROTEIN"/>
    <property type="match status" value="1"/>
</dbReference>
<feature type="compositionally biased region" description="Acidic residues" evidence="1">
    <location>
        <begin position="172"/>
        <end position="182"/>
    </location>
</feature>
<evidence type="ECO:0000313" key="4">
    <source>
        <dbReference type="Proteomes" id="UP001152024"/>
    </source>
</evidence>
<feature type="region of interest" description="Disordered" evidence="1">
    <location>
        <begin position="802"/>
        <end position="853"/>
    </location>
</feature>
<keyword evidence="4" id="KW-1185">Reference proteome</keyword>
<feature type="compositionally biased region" description="Basic and acidic residues" evidence="1">
    <location>
        <begin position="806"/>
        <end position="815"/>
    </location>
</feature>
<comment type="caution">
    <text evidence="3">The sequence shown here is derived from an EMBL/GenBank/DDBJ whole genome shotgun (WGS) entry which is preliminary data.</text>
</comment>
<dbReference type="Proteomes" id="UP001152024">
    <property type="component" value="Unassembled WGS sequence"/>
</dbReference>
<feature type="compositionally biased region" description="Basic and acidic residues" evidence="1">
    <location>
        <begin position="212"/>
        <end position="224"/>
    </location>
</feature>
<sequence length="1003" mass="114834">MISESLYIAYKQDTSIYAYWLVHTSNVIKMRLNNNRESKNLPKYALQKSNEISTNDFITLTQFLVQQGYLSEQGYLEGETFVYSSLKSAIDKRKSAGRKYDELSGFIDSPELVQSNATHQAFIRAIEQCYSLLNGPEWERNNQVAVKMSVEEVERFVLSKYDILKVEAVEASGDEQISEPEPEPASQQGRGKKGKGKKGGRKGGKKPNKSKNKTETPKTEDDPYKPIPFEDIQIADDRSSYLLATYSAVQQWIELRRVVQDTWEEVAYKGVNSAAAAGVSKVAFSVMSKTNSQMVAHFPEKKTSYLTLINTLTGGGIDNAQGRFQLEASTPEERTNPRVVSDIKEQFLWNMYEILKEFLENHQINRTGKPTQGLKKGLGTWDPKLDLVAASEEERMRWRRSYTIKWLFDLVNVCSTPRRLRNKKAQLPQELEDINWLAANDAEDLRAIFGLNEFAAEITNLAMQNPRTATTKVEEMIQPHHVFQLQCIVDSFTVSKGWYISADAGHRLQQPARFSALRDIDLFMDRKTKRTFGGYPFSLDVLWGLGVTYCPDANSYAGIRACIDEINFHFAKFLGLHVYSKDQQLVEAVAKKFSLQVQVAKNRNVVKTYENEFKDAPPSLFASNAKHGLQEYSPFLCGAGLEEALSLSYKPFMYLWQEMREPLLLIRLYRYLKGIGFLTHRIPLWEGLEILFEKCFFTEEEIKAQRMSAPSAQTNSLLRKLHETTSGTRTYISGSDMHDFWDITKCNTFNLESTMTAYRRVGWDWRQVEDEELRPEEDLRMLSVVGKTYSLRAVFLDQTKISAEGDGGRDRRAEEPSTSEIAPVPLERPAPQTTIHETSTSSTTDPEDLPEFENDKMTEYELLSRIREEFIDDVNGFDNQFHPKRPLLGLNYPQITYVILDVFNRVEEVLEGQREKDEADGKIGIKGNPLYTVNFYETPNEPSKEPSRRINMYINAIEAHRRGVGEGKDAKDAIDLFKLLSKALKTEQRPMCRFSFWGDVLRE</sequence>
<gene>
    <name evidence="3" type="ORF">NW768_007245</name>
</gene>
<dbReference type="InterPro" id="IPR016864">
    <property type="entry name" value="UCP028035"/>
</dbReference>
<evidence type="ECO:0000313" key="3">
    <source>
        <dbReference type="EMBL" id="KAJ4130262.1"/>
    </source>
</evidence>
<dbReference type="InterPro" id="IPR046539">
    <property type="entry name" value="DUF6604"/>
</dbReference>
<reference evidence="3" key="1">
    <citation type="submission" date="2022-09" db="EMBL/GenBank/DDBJ databases">
        <title>Fusarium specimens isolated from Avocado Roots.</title>
        <authorList>
            <person name="Stajich J."/>
            <person name="Roper C."/>
            <person name="Heimlech-Rivalta G."/>
        </authorList>
    </citation>
    <scope>NUCLEOTIDE SEQUENCE</scope>
    <source>
        <strain evidence="3">CF00095</strain>
    </source>
</reference>
<name>A0ABQ8RAH0_FUSEQ</name>
<dbReference type="Pfam" id="PF20253">
    <property type="entry name" value="DUF6604"/>
    <property type="match status" value="1"/>
</dbReference>
<feature type="region of interest" description="Disordered" evidence="1">
    <location>
        <begin position="171"/>
        <end position="227"/>
    </location>
</feature>
<feature type="compositionally biased region" description="Basic residues" evidence="1">
    <location>
        <begin position="190"/>
        <end position="211"/>
    </location>
</feature>
<protein>
    <recommendedName>
        <fullName evidence="2">DUF6604 domain-containing protein</fullName>
    </recommendedName>
</protein>
<feature type="compositionally biased region" description="Low complexity" evidence="1">
    <location>
        <begin position="833"/>
        <end position="844"/>
    </location>
</feature>
<organism evidence="3 4">
    <name type="scientific">Fusarium equiseti</name>
    <name type="common">Fusarium scirpi</name>
    <dbReference type="NCBI Taxonomy" id="61235"/>
    <lineage>
        <taxon>Eukaryota</taxon>
        <taxon>Fungi</taxon>
        <taxon>Dikarya</taxon>
        <taxon>Ascomycota</taxon>
        <taxon>Pezizomycotina</taxon>
        <taxon>Sordariomycetes</taxon>
        <taxon>Hypocreomycetidae</taxon>
        <taxon>Hypocreales</taxon>
        <taxon>Nectriaceae</taxon>
        <taxon>Fusarium</taxon>
        <taxon>Fusarium incarnatum-equiseti species complex</taxon>
    </lineage>
</organism>
<evidence type="ECO:0000259" key="2">
    <source>
        <dbReference type="Pfam" id="PF20253"/>
    </source>
</evidence>
<dbReference type="PIRSF" id="PIRSF028035">
    <property type="entry name" value="UCP028035"/>
    <property type="match status" value="1"/>
</dbReference>
<accession>A0ABQ8RAH0</accession>
<dbReference type="EMBL" id="JAOQBH010000010">
    <property type="protein sequence ID" value="KAJ4130262.1"/>
    <property type="molecule type" value="Genomic_DNA"/>
</dbReference>
<proteinExistence type="predicted"/>
<evidence type="ECO:0000256" key="1">
    <source>
        <dbReference type="SAM" id="MobiDB-lite"/>
    </source>
</evidence>